<reference evidence="2" key="1">
    <citation type="submission" date="2017-11" db="EMBL/GenBank/DDBJ databases">
        <authorList>
            <person name="Kajale S.C."/>
            <person name="Sharma A."/>
        </authorList>
    </citation>
    <scope>NUCLEOTIDE SEQUENCE</scope>
    <source>
        <strain evidence="2">LS1_42</strain>
    </source>
</reference>
<dbReference type="GO" id="GO:0030170">
    <property type="term" value="F:pyridoxal phosphate binding"/>
    <property type="evidence" value="ECO:0007669"/>
    <property type="project" value="TreeGrafter"/>
</dbReference>
<gene>
    <name evidence="2" type="ORF">CV102_10575</name>
</gene>
<dbReference type="PANTHER" id="PTHR30244">
    <property type="entry name" value="TRANSAMINASE"/>
    <property type="match status" value="1"/>
</dbReference>
<evidence type="ECO:0000256" key="1">
    <source>
        <dbReference type="RuleBase" id="RU004508"/>
    </source>
</evidence>
<dbReference type="SUPFAM" id="SSF53383">
    <property type="entry name" value="PLP-dependent transferases"/>
    <property type="match status" value="1"/>
</dbReference>
<dbReference type="InterPro" id="IPR015424">
    <property type="entry name" value="PyrdxlP-dep_Trfase"/>
</dbReference>
<dbReference type="OrthoDB" id="10355at2157"/>
<organism evidence="2 3">
    <name type="scientific">Natronococcus pandeyae</name>
    <dbReference type="NCBI Taxonomy" id="2055836"/>
    <lineage>
        <taxon>Archaea</taxon>
        <taxon>Methanobacteriati</taxon>
        <taxon>Methanobacteriota</taxon>
        <taxon>Stenosarchaea group</taxon>
        <taxon>Halobacteria</taxon>
        <taxon>Halobacteriales</taxon>
        <taxon>Natrialbaceae</taxon>
        <taxon>Natronococcus</taxon>
    </lineage>
</organism>
<dbReference type="PANTHER" id="PTHR30244:SF34">
    <property type="entry name" value="DTDP-4-AMINO-4,6-DIDEOXYGALACTOSE TRANSAMINASE"/>
    <property type="match status" value="1"/>
</dbReference>
<keyword evidence="2" id="KW-0808">Transferase</keyword>
<dbReference type="InterPro" id="IPR015421">
    <property type="entry name" value="PyrdxlP-dep_Trfase_major"/>
</dbReference>
<dbReference type="AlphaFoldDB" id="A0A8J8Q877"/>
<evidence type="ECO:0000313" key="2">
    <source>
        <dbReference type="EMBL" id="TYL38940.1"/>
    </source>
</evidence>
<keyword evidence="1" id="KW-0663">Pyridoxal phosphate</keyword>
<name>A0A8J8Q877_9EURY</name>
<comment type="caution">
    <text evidence="2">The sequence shown here is derived from an EMBL/GenBank/DDBJ whole genome shotgun (WGS) entry which is preliminary data.</text>
</comment>
<dbReference type="PIRSF" id="PIRSF000390">
    <property type="entry name" value="PLP_StrS"/>
    <property type="match status" value="1"/>
</dbReference>
<proteinExistence type="inferred from homology"/>
<dbReference type="GO" id="GO:0000271">
    <property type="term" value="P:polysaccharide biosynthetic process"/>
    <property type="evidence" value="ECO:0007669"/>
    <property type="project" value="TreeGrafter"/>
</dbReference>
<dbReference type="InterPro" id="IPR000653">
    <property type="entry name" value="DegT/StrS_aminotransferase"/>
</dbReference>
<dbReference type="Gene3D" id="3.40.640.10">
    <property type="entry name" value="Type I PLP-dependent aspartate aminotransferase-like (Major domain)"/>
    <property type="match status" value="1"/>
</dbReference>
<comment type="similarity">
    <text evidence="1">Belongs to the DegT/DnrJ/EryC1 family.</text>
</comment>
<dbReference type="RefSeq" id="WP_148857942.1">
    <property type="nucleotide sequence ID" value="NZ_PHNJ01000004.1"/>
</dbReference>
<keyword evidence="3" id="KW-1185">Reference proteome</keyword>
<protein>
    <submittedName>
        <fullName evidence="2">Aminotransferase DegT</fullName>
    </submittedName>
</protein>
<keyword evidence="2" id="KW-0032">Aminotransferase</keyword>
<dbReference type="GO" id="GO:0008483">
    <property type="term" value="F:transaminase activity"/>
    <property type="evidence" value="ECO:0007669"/>
    <property type="project" value="UniProtKB-KW"/>
</dbReference>
<dbReference type="EMBL" id="PHNJ01000004">
    <property type="protein sequence ID" value="TYL38940.1"/>
    <property type="molecule type" value="Genomic_DNA"/>
</dbReference>
<evidence type="ECO:0000313" key="3">
    <source>
        <dbReference type="Proteomes" id="UP000766904"/>
    </source>
</evidence>
<dbReference type="InterPro" id="IPR015422">
    <property type="entry name" value="PyrdxlP-dep_Trfase_small"/>
</dbReference>
<dbReference type="Pfam" id="PF01041">
    <property type="entry name" value="DegT_DnrJ_EryC1"/>
    <property type="match status" value="1"/>
</dbReference>
<dbReference type="Gene3D" id="3.90.1150.10">
    <property type="entry name" value="Aspartate Aminotransferase, domain 1"/>
    <property type="match status" value="1"/>
</dbReference>
<accession>A0A8J8Q877</accession>
<sequence>MVTFYRPATGTAEATAVADALETGTLSTGEIVEQFESEFASFCGRDEGVAVASGSIALEFALSGAPLERDDGIVVSPFNCSAVLYSVLRSELTPVFADIDPETLALDPAAVERVLDERDDVTALLLTPSYGLPASFDPLQSLADDHDLVVVNDFCQAPGATYDGDPVGSYGDVAICSFGATKNITTGEGGMLVGDDHYAEYASERRSNDAVDSTRQPLSARMSDVAASIGRVQLERYPDLLEQRRAVAAAYRETLPEIVTPQPVPDRVTHAYHRFPVRTPDREALTAFLERRGIPYSIEVETPLYDYDAAPGTTDALPGTEAAIDETVLLPMHPGLTPATAAAISESIASFAGDG</sequence>
<dbReference type="Proteomes" id="UP000766904">
    <property type="component" value="Unassembled WGS sequence"/>
</dbReference>